<reference evidence="2 3" key="1">
    <citation type="submission" date="2024-11" db="EMBL/GenBank/DDBJ databases">
        <title>Chromosome-level genome assembly of the freshwater bivalve Anodonta woodiana.</title>
        <authorList>
            <person name="Chen X."/>
        </authorList>
    </citation>
    <scope>NUCLEOTIDE SEQUENCE [LARGE SCALE GENOMIC DNA]</scope>
    <source>
        <strain evidence="2">MN2024</strain>
        <tissue evidence="2">Gills</tissue>
    </source>
</reference>
<keyword evidence="3" id="KW-1185">Reference proteome</keyword>
<accession>A0ABD3W480</accession>
<comment type="caution">
    <text evidence="2">The sequence shown here is derived from an EMBL/GenBank/DDBJ whole genome shotgun (WGS) entry which is preliminary data.</text>
</comment>
<dbReference type="EMBL" id="JBJQND010000008">
    <property type="protein sequence ID" value="KAL3868689.1"/>
    <property type="molecule type" value="Genomic_DNA"/>
</dbReference>
<protein>
    <submittedName>
        <fullName evidence="2">Uncharacterized protein</fullName>
    </submittedName>
</protein>
<sequence>MMRRKENKKKDKKSEVSSARPRRNLDQAVFDPTKNTHLWTMWRIAVNEKLLNEFKSHDSDSSHFPSQSLTRPPLANYIRVTGTTRRLANMKMVTRHNILNNDDDKLQTEQFIYYGIPRIFIKNQATKRGPDMKNEIDRQ</sequence>
<name>A0ABD3W480_SINWO</name>
<proteinExistence type="predicted"/>
<evidence type="ECO:0000313" key="2">
    <source>
        <dbReference type="EMBL" id="KAL3868689.1"/>
    </source>
</evidence>
<feature type="region of interest" description="Disordered" evidence="1">
    <location>
        <begin position="1"/>
        <end position="28"/>
    </location>
</feature>
<evidence type="ECO:0000313" key="3">
    <source>
        <dbReference type="Proteomes" id="UP001634394"/>
    </source>
</evidence>
<gene>
    <name evidence="2" type="ORF">ACJMK2_041466</name>
</gene>
<evidence type="ECO:0000256" key="1">
    <source>
        <dbReference type="SAM" id="MobiDB-lite"/>
    </source>
</evidence>
<organism evidence="2 3">
    <name type="scientific">Sinanodonta woodiana</name>
    <name type="common">Chinese pond mussel</name>
    <name type="synonym">Anodonta woodiana</name>
    <dbReference type="NCBI Taxonomy" id="1069815"/>
    <lineage>
        <taxon>Eukaryota</taxon>
        <taxon>Metazoa</taxon>
        <taxon>Spiralia</taxon>
        <taxon>Lophotrochozoa</taxon>
        <taxon>Mollusca</taxon>
        <taxon>Bivalvia</taxon>
        <taxon>Autobranchia</taxon>
        <taxon>Heteroconchia</taxon>
        <taxon>Palaeoheterodonta</taxon>
        <taxon>Unionida</taxon>
        <taxon>Unionoidea</taxon>
        <taxon>Unionidae</taxon>
        <taxon>Unioninae</taxon>
        <taxon>Sinanodonta</taxon>
    </lineage>
</organism>
<dbReference type="AlphaFoldDB" id="A0ABD3W480"/>
<dbReference type="Proteomes" id="UP001634394">
    <property type="component" value="Unassembled WGS sequence"/>
</dbReference>